<sequence>MLMKYPNVMVLLADSVGMILDTNFVYATTVYTTAARLGDDVPGSRPTHAEEDKVKHTMRRFHMARGVKLLETIFRARLNVGMEEQFPKKEKFKAWELQSINSWSLDEDINKLQGLFSLGDMPAKENYNKIHRSTVKAQLNQLDEAHDEVEDDDLFGDDEVADDEIISI</sequence>
<dbReference type="GeneID" id="62239235"/>
<organism evidence="1 2">
    <name type="scientific">Botrytis deweyae</name>
    <dbReference type="NCBI Taxonomy" id="2478750"/>
    <lineage>
        <taxon>Eukaryota</taxon>
        <taxon>Fungi</taxon>
        <taxon>Dikarya</taxon>
        <taxon>Ascomycota</taxon>
        <taxon>Pezizomycotina</taxon>
        <taxon>Leotiomycetes</taxon>
        <taxon>Helotiales</taxon>
        <taxon>Sclerotiniaceae</taxon>
        <taxon>Botrytis</taxon>
    </lineage>
</organism>
<proteinExistence type="predicted"/>
<comment type="caution">
    <text evidence="1">The sequence shown here is derived from an EMBL/GenBank/DDBJ whole genome shotgun (WGS) entry which is preliminary data.</text>
</comment>
<dbReference type="EMBL" id="RCSX01000070">
    <property type="protein sequence ID" value="KAF7907969.1"/>
    <property type="molecule type" value="Genomic_DNA"/>
</dbReference>
<evidence type="ECO:0000313" key="1">
    <source>
        <dbReference type="EMBL" id="KAF7907969.1"/>
    </source>
</evidence>
<accession>A0ABQ7I395</accession>
<gene>
    <name evidence="1" type="ORF">EAE98_012464</name>
</gene>
<evidence type="ECO:0000313" key="2">
    <source>
        <dbReference type="Proteomes" id="UP000783213"/>
    </source>
</evidence>
<keyword evidence="2" id="KW-1185">Reference proteome</keyword>
<dbReference type="Proteomes" id="UP000783213">
    <property type="component" value="Unassembled WGS sequence"/>
</dbReference>
<dbReference type="RefSeq" id="XP_038803554.1">
    <property type="nucleotide sequence ID" value="XM_038960089.1"/>
</dbReference>
<reference evidence="1 2" key="1">
    <citation type="journal article" date="2020" name="Genome Biol. Evol.">
        <title>Comparative genomics of Sclerotiniaceae.</title>
        <authorList>
            <person name="Valero Jimenez C.A."/>
            <person name="Steentjes M."/>
            <person name="Scholten O.E."/>
            <person name="Van Kan J.A.L."/>
        </authorList>
    </citation>
    <scope>NUCLEOTIDE SEQUENCE [LARGE SCALE GENOMIC DNA]</scope>
    <source>
        <strain evidence="1 2">B1</strain>
    </source>
</reference>
<protein>
    <submittedName>
        <fullName evidence="1">Uncharacterized protein</fullName>
    </submittedName>
</protein>
<name>A0ABQ7I395_9HELO</name>